<name>A0ACB8R172_9AGAM</name>
<comment type="caution">
    <text evidence="1">The sequence shown here is derived from an EMBL/GenBank/DDBJ whole genome shotgun (WGS) entry which is preliminary data.</text>
</comment>
<dbReference type="Proteomes" id="UP000814033">
    <property type="component" value="Unassembled WGS sequence"/>
</dbReference>
<evidence type="ECO:0000313" key="1">
    <source>
        <dbReference type="EMBL" id="KAI0037844.1"/>
    </source>
</evidence>
<accession>A0ACB8R172</accession>
<evidence type="ECO:0000313" key="2">
    <source>
        <dbReference type="Proteomes" id="UP000814033"/>
    </source>
</evidence>
<reference evidence="1" key="2">
    <citation type="journal article" date="2022" name="New Phytol.">
        <title>Evolutionary transition to the ectomycorrhizal habit in the genomes of a hyperdiverse lineage of mushroom-forming fungi.</title>
        <authorList>
            <person name="Looney B."/>
            <person name="Miyauchi S."/>
            <person name="Morin E."/>
            <person name="Drula E."/>
            <person name="Courty P.E."/>
            <person name="Kohler A."/>
            <person name="Kuo A."/>
            <person name="LaButti K."/>
            <person name="Pangilinan J."/>
            <person name="Lipzen A."/>
            <person name="Riley R."/>
            <person name="Andreopoulos W."/>
            <person name="He G."/>
            <person name="Johnson J."/>
            <person name="Nolan M."/>
            <person name="Tritt A."/>
            <person name="Barry K.W."/>
            <person name="Grigoriev I.V."/>
            <person name="Nagy L.G."/>
            <person name="Hibbett D."/>
            <person name="Henrissat B."/>
            <person name="Matheny P.B."/>
            <person name="Labbe J."/>
            <person name="Martin F.M."/>
        </authorList>
    </citation>
    <scope>NUCLEOTIDE SEQUENCE</scope>
    <source>
        <strain evidence="1">FP105234-sp</strain>
    </source>
</reference>
<reference evidence="1" key="1">
    <citation type="submission" date="2021-02" db="EMBL/GenBank/DDBJ databases">
        <authorList>
            <consortium name="DOE Joint Genome Institute"/>
            <person name="Ahrendt S."/>
            <person name="Looney B.P."/>
            <person name="Miyauchi S."/>
            <person name="Morin E."/>
            <person name="Drula E."/>
            <person name="Courty P.E."/>
            <person name="Chicoki N."/>
            <person name="Fauchery L."/>
            <person name="Kohler A."/>
            <person name="Kuo A."/>
            <person name="Labutti K."/>
            <person name="Pangilinan J."/>
            <person name="Lipzen A."/>
            <person name="Riley R."/>
            <person name="Andreopoulos W."/>
            <person name="He G."/>
            <person name="Johnson J."/>
            <person name="Barry K.W."/>
            <person name="Grigoriev I.V."/>
            <person name="Nagy L."/>
            <person name="Hibbett D."/>
            <person name="Henrissat B."/>
            <person name="Matheny P.B."/>
            <person name="Labbe J."/>
            <person name="Martin F."/>
        </authorList>
    </citation>
    <scope>NUCLEOTIDE SEQUENCE</scope>
    <source>
        <strain evidence="1">FP105234-sp</strain>
    </source>
</reference>
<sequence>MIYTHARPPSFTFVQAPASLPTPPLSMRAPFPESALCTPTSQLCPDAGLWDDFLPPQPAVRYGRPSMGPRTLELSTRRRYWPACMPAEWFLKRRHLRRDPKRSDKWSALRMLEKAGDWYWAFGLPNNGP</sequence>
<organism evidence="1 2">
    <name type="scientific">Auriscalpium vulgare</name>
    <dbReference type="NCBI Taxonomy" id="40419"/>
    <lineage>
        <taxon>Eukaryota</taxon>
        <taxon>Fungi</taxon>
        <taxon>Dikarya</taxon>
        <taxon>Basidiomycota</taxon>
        <taxon>Agaricomycotina</taxon>
        <taxon>Agaricomycetes</taxon>
        <taxon>Russulales</taxon>
        <taxon>Auriscalpiaceae</taxon>
        <taxon>Auriscalpium</taxon>
    </lineage>
</organism>
<keyword evidence="2" id="KW-1185">Reference proteome</keyword>
<protein>
    <submittedName>
        <fullName evidence="1">Uncharacterized protein</fullName>
    </submittedName>
</protein>
<gene>
    <name evidence="1" type="ORF">FA95DRAFT_1684794</name>
</gene>
<proteinExistence type="predicted"/>
<dbReference type="EMBL" id="MU276692">
    <property type="protein sequence ID" value="KAI0037844.1"/>
    <property type="molecule type" value="Genomic_DNA"/>
</dbReference>